<dbReference type="AlphaFoldDB" id="A0A6L5X9U8"/>
<evidence type="ECO:0000313" key="3">
    <source>
        <dbReference type="Proteomes" id="UP000481852"/>
    </source>
</evidence>
<reference evidence="2 3" key="1">
    <citation type="submission" date="2019-08" db="EMBL/GenBank/DDBJ databases">
        <title>In-depth cultivation of the pig gut microbiome towards novel bacterial diversity and tailored functional studies.</title>
        <authorList>
            <person name="Wylensek D."/>
            <person name="Hitch T.C.A."/>
            <person name="Clavel T."/>
        </authorList>
    </citation>
    <scope>NUCLEOTIDE SEQUENCE [LARGE SCALE GENOMIC DNA]</scope>
    <source>
        <strain evidence="2 3">Oil+RF-744-WCA-WT-11</strain>
    </source>
</reference>
<evidence type="ECO:0000313" key="2">
    <source>
        <dbReference type="EMBL" id="MSS15816.1"/>
    </source>
</evidence>
<dbReference type="InterPro" id="IPR025436">
    <property type="entry name" value="DUF4179"/>
</dbReference>
<comment type="caution">
    <text evidence="2">The sequence shown here is derived from an EMBL/GenBank/DDBJ whole genome shotgun (WGS) entry which is preliminary data.</text>
</comment>
<dbReference type="Proteomes" id="UP000481852">
    <property type="component" value="Unassembled WGS sequence"/>
</dbReference>
<dbReference type="EMBL" id="VULZ01000015">
    <property type="protein sequence ID" value="MSS15816.1"/>
    <property type="molecule type" value="Genomic_DNA"/>
</dbReference>
<dbReference type="RefSeq" id="WP_154527036.1">
    <property type="nucleotide sequence ID" value="NZ_JAQYJL010000028.1"/>
</dbReference>
<evidence type="ECO:0000259" key="1">
    <source>
        <dbReference type="Pfam" id="PF13786"/>
    </source>
</evidence>
<keyword evidence="3" id="KW-1185">Reference proteome</keyword>
<feature type="domain" description="DUF4179" evidence="1">
    <location>
        <begin position="61"/>
        <end position="164"/>
    </location>
</feature>
<protein>
    <submittedName>
        <fullName evidence="2">DUF4179 domain-containing protein</fullName>
    </submittedName>
</protein>
<name>A0A6L5X9U8_9FIRM</name>
<gene>
    <name evidence="2" type="ORF">FYJ35_12380</name>
</gene>
<dbReference type="Pfam" id="PF13786">
    <property type="entry name" value="DUF4179"/>
    <property type="match status" value="1"/>
</dbReference>
<dbReference type="Gene3D" id="2.60.40.1630">
    <property type="entry name" value="bacillus anthracis domain"/>
    <property type="match status" value="1"/>
</dbReference>
<sequence length="462" mass="51022">MKKDRNGMQETQIDQKIRGVLQSKMKVPDPVQGACMDAFARIRTGNTEVEGKIPAYRRIWKRIAGSSAAAATVSVSILAGVCAANPAFAEKLPLIGHIFERSGYEAVAPYAEVVQKPENTTAADSSGTEGMDAGGLSQTFNGTTVTISETYSNAQIALISYVIHSEEKLPDTMTDQFGQPEILLDAALKVDSAEGESVNRSPQGSLIDEHTYAGVYAASSGEFSSEFPDQFNAQLQFSQIFGTLPEEKQSVPEIPVELKQKYNDGMKALGLDEDNYQNFTEGQKKQEHKLFSEMMNAYYERYPELAGGEPNACQDWVLKGDWNFTIPMKSDPKAEHTITVAPPKDIDIAAFTVRKTPLTISNDSLNQVEVGGDNRDQKLYEIVYLDHNGRQLQPFKGIGDTNVVSTIGRDVSTVDLYICDYNDYMDNLKPRSVEGGEKAEAEPFRQMLEEKALYHEQLAFDS</sequence>
<proteinExistence type="predicted"/>
<accession>A0A6L5X9U8</accession>
<organism evidence="2 3">
    <name type="scientific">Porcincola intestinalis</name>
    <dbReference type="NCBI Taxonomy" id="2606632"/>
    <lineage>
        <taxon>Bacteria</taxon>
        <taxon>Bacillati</taxon>
        <taxon>Bacillota</taxon>
        <taxon>Clostridia</taxon>
        <taxon>Lachnospirales</taxon>
        <taxon>Lachnospiraceae</taxon>
        <taxon>Porcincola</taxon>
    </lineage>
</organism>